<proteinExistence type="inferred from homology"/>
<comment type="similarity">
    <text evidence="2">Belongs to the OmpP1/FadL family.</text>
</comment>
<dbReference type="EMBL" id="BKAG01000053">
    <property type="protein sequence ID" value="GEP45586.1"/>
    <property type="molecule type" value="Genomic_DNA"/>
</dbReference>
<dbReference type="OrthoDB" id="19849at2"/>
<evidence type="ECO:0000256" key="1">
    <source>
        <dbReference type="ARBA" id="ARBA00004571"/>
    </source>
</evidence>
<dbReference type="GO" id="GO:0009279">
    <property type="term" value="C:cell outer membrane"/>
    <property type="evidence" value="ECO:0007669"/>
    <property type="project" value="UniProtKB-SubCell"/>
</dbReference>
<dbReference type="SUPFAM" id="SSF56935">
    <property type="entry name" value="Porins"/>
    <property type="match status" value="1"/>
</dbReference>
<comment type="subcellular location">
    <subcellularLocation>
        <location evidence="1">Cell outer membrane</location>
        <topology evidence="1">Multi-pass membrane protein</topology>
    </subcellularLocation>
</comment>
<evidence type="ECO:0000256" key="3">
    <source>
        <dbReference type="ARBA" id="ARBA00022452"/>
    </source>
</evidence>
<organism evidence="8 9">
    <name type="scientific">Brevifollis gellanilyticus</name>
    <dbReference type="NCBI Taxonomy" id="748831"/>
    <lineage>
        <taxon>Bacteria</taxon>
        <taxon>Pseudomonadati</taxon>
        <taxon>Verrucomicrobiota</taxon>
        <taxon>Verrucomicrobiia</taxon>
        <taxon>Verrucomicrobiales</taxon>
        <taxon>Verrucomicrobiaceae</taxon>
    </lineage>
</organism>
<evidence type="ECO:0000256" key="4">
    <source>
        <dbReference type="ARBA" id="ARBA00022692"/>
    </source>
</evidence>
<evidence type="ECO:0000313" key="9">
    <source>
        <dbReference type="Proteomes" id="UP000321577"/>
    </source>
</evidence>
<reference evidence="8 9" key="1">
    <citation type="submission" date="2019-07" db="EMBL/GenBank/DDBJ databases">
        <title>Whole genome shotgun sequence of Brevifollis gellanilyticus NBRC 108608.</title>
        <authorList>
            <person name="Hosoyama A."/>
            <person name="Uohara A."/>
            <person name="Ohji S."/>
            <person name="Ichikawa N."/>
        </authorList>
    </citation>
    <scope>NUCLEOTIDE SEQUENCE [LARGE SCALE GENOMIC DNA]</scope>
    <source>
        <strain evidence="8 9">NBRC 108608</strain>
    </source>
</reference>
<evidence type="ECO:0000256" key="6">
    <source>
        <dbReference type="ARBA" id="ARBA00023136"/>
    </source>
</evidence>
<keyword evidence="3" id="KW-1134">Transmembrane beta strand</keyword>
<evidence type="ECO:0000256" key="7">
    <source>
        <dbReference type="ARBA" id="ARBA00023237"/>
    </source>
</evidence>
<evidence type="ECO:0000256" key="5">
    <source>
        <dbReference type="ARBA" id="ARBA00022729"/>
    </source>
</evidence>
<dbReference type="GO" id="GO:0015483">
    <property type="term" value="F:long-chain fatty acid transporting porin activity"/>
    <property type="evidence" value="ECO:0007669"/>
    <property type="project" value="TreeGrafter"/>
</dbReference>
<keyword evidence="5" id="KW-0732">Signal</keyword>
<protein>
    <recommendedName>
        <fullName evidence="10">Aromatic hydrocarbon degradation protein</fullName>
    </recommendedName>
</protein>
<name>A0A512MFV5_9BACT</name>
<dbReference type="PANTHER" id="PTHR35093:SF8">
    <property type="entry name" value="OUTER MEMBRANE PROTEIN NMB0088-RELATED"/>
    <property type="match status" value="1"/>
</dbReference>
<evidence type="ECO:0008006" key="10">
    <source>
        <dbReference type="Google" id="ProtNLM"/>
    </source>
</evidence>
<comment type="caution">
    <text evidence="8">The sequence shown here is derived from an EMBL/GenBank/DDBJ whole genome shotgun (WGS) entry which is preliminary data.</text>
</comment>
<dbReference type="InterPro" id="IPR005017">
    <property type="entry name" value="OMPP1/FadL/TodX"/>
</dbReference>
<keyword evidence="7" id="KW-0998">Cell outer membrane</keyword>
<accession>A0A512MFV5</accession>
<dbReference type="AlphaFoldDB" id="A0A512MFV5"/>
<evidence type="ECO:0000256" key="2">
    <source>
        <dbReference type="ARBA" id="ARBA00008163"/>
    </source>
</evidence>
<dbReference type="Gene3D" id="2.40.160.60">
    <property type="entry name" value="Outer membrane protein transport protein (OMPP1/FadL/TodX)"/>
    <property type="match status" value="1"/>
</dbReference>
<evidence type="ECO:0000313" key="8">
    <source>
        <dbReference type="EMBL" id="GEP45586.1"/>
    </source>
</evidence>
<dbReference type="PANTHER" id="PTHR35093">
    <property type="entry name" value="OUTER MEMBRANE PROTEIN NMB0088-RELATED"/>
    <property type="match status" value="1"/>
</dbReference>
<dbReference type="Pfam" id="PF03349">
    <property type="entry name" value="Toluene_X"/>
    <property type="match status" value="1"/>
</dbReference>
<keyword evidence="9" id="KW-1185">Reference proteome</keyword>
<keyword evidence="4" id="KW-0812">Transmembrane</keyword>
<gene>
    <name evidence="8" type="ORF">BGE01nite_48770</name>
</gene>
<sequence length="401" mass="44323">MKLINHIWLGITLTTLLTNGRGHAAESLSLIPDSAEALSLAGARYANLRDASVSRVAPAAMLDFDRPEVLLNAALWRSDIGLKSDAGVSMDNDQPWVYPASFYAVFPLSSKNVAFGIGMSTPYGLGSEYSKTGPLRFQVPYESSLITTSITPSMAFRLTEKVSAGLGLDFMRGDLQFSQLRFPVGEVRLDAQGWGIGGFGNILWKVTPRQRISLVGRLPIRVDMDGDYQILGVAPTTLRSDFETSMTFPGSVALGYGFDVTDRFTIGFDAKWINNSCHDDIPIRTGNLPPPLKRVPLQYKDSIDLGTAVSYKLNEAWIVRSGYLFSENSMPDKYFTPAIPAYDRHIFSLGVGWRGKSNRIDATYGFIFSPDRDVGGNVDPALNGTYRHQWHVFHLSFTHIF</sequence>
<keyword evidence="6" id="KW-0472">Membrane</keyword>
<dbReference type="RefSeq" id="WP_146854627.1">
    <property type="nucleotide sequence ID" value="NZ_BKAG01000053.1"/>
</dbReference>
<dbReference type="Proteomes" id="UP000321577">
    <property type="component" value="Unassembled WGS sequence"/>
</dbReference>